<dbReference type="EMBL" id="CAAALY010123586">
    <property type="protein sequence ID" value="VEL31533.1"/>
    <property type="molecule type" value="Genomic_DNA"/>
</dbReference>
<dbReference type="InterPro" id="IPR015525">
    <property type="entry name" value="BRCA2"/>
</dbReference>
<protein>
    <submittedName>
        <fullName evidence="1">Uncharacterized protein</fullName>
    </submittedName>
</protein>
<dbReference type="GO" id="GO:0006355">
    <property type="term" value="P:regulation of DNA-templated transcription"/>
    <property type="evidence" value="ECO:0007669"/>
    <property type="project" value="TreeGrafter"/>
</dbReference>
<dbReference type="AlphaFoldDB" id="A0A3S5CRX7"/>
<sequence>MSSFGRKCIFDHLLGAAEEGVCLRIHGNSTRRVHPNSRLGFFTFISSFNLAHLPSVPLSSLSPSGGSVSKITVLIQVTVLFFLDTII</sequence>
<organism evidence="1 2">
    <name type="scientific">Protopolystoma xenopodis</name>
    <dbReference type="NCBI Taxonomy" id="117903"/>
    <lineage>
        <taxon>Eukaryota</taxon>
        <taxon>Metazoa</taxon>
        <taxon>Spiralia</taxon>
        <taxon>Lophotrochozoa</taxon>
        <taxon>Platyhelminthes</taxon>
        <taxon>Monogenea</taxon>
        <taxon>Polyopisthocotylea</taxon>
        <taxon>Polystomatidea</taxon>
        <taxon>Polystomatidae</taxon>
        <taxon>Protopolystoma</taxon>
    </lineage>
</organism>
<accession>A0A3S5CRX7</accession>
<proteinExistence type="predicted"/>
<dbReference type="PANTHER" id="PTHR11289:SF0">
    <property type="entry name" value="BREAST CANCER TYPE 2 SUSCEPTIBILITY PROTEIN"/>
    <property type="match status" value="1"/>
</dbReference>
<evidence type="ECO:0000313" key="1">
    <source>
        <dbReference type="EMBL" id="VEL31533.1"/>
    </source>
</evidence>
<dbReference type="GO" id="GO:0005634">
    <property type="term" value="C:nucleus"/>
    <property type="evidence" value="ECO:0007669"/>
    <property type="project" value="TreeGrafter"/>
</dbReference>
<reference evidence="1" key="1">
    <citation type="submission" date="2018-11" db="EMBL/GenBank/DDBJ databases">
        <authorList>
            <consortium name="Pathogen Informatics"/>
        </authorList>
    </citation>
    <scope>NUCLEOTIDE SEQUENCE</scope>
</reference>
<dbReference type="GO" id="GO:0000724">
    <property type="term" value="P:double-strand break repair via homologous recombination"/>
    <property type="evidence" value="ECO:0007669"/>
    <property type="project" value="InterPro"/>
</dbReference>
<keyword evidence="2" id="KW-1185">Reference proteome</keyword>
<dbReference type="Proteomes" id="UP000784294">
    <property type="component" value="Unassembled WGS sequence"/>
</dbReference>
<dbReference type="PANTHER" id="PTHR11289">
    <property type="entry name" value="BREAST CANCER TYPE 2 SUSCEPTIBILITY PROTEIN BRCA2"/>
    <property type="match status" value="1"/>
</dbReference>
<comment type="caution">
    <text evidence="1">The sequence shown here is derived from an EMBL/GenBank/DDBJ whole genome shotgun (WGS) entry which is preliminary data.</text>
</comment>
<gene>
    <name evidence="1" type="ORF">PXEA_LOCUS24973</name>
</gene>
<name>A0A3S5CRX7_9PLAT</name>
<evidence type="ECO:0000313" key="2">
    <source>
        <dbReference type="Proteomes" id="UP000784294"/>
    </source>
</evidence>